<dbReference type="PANTHER" id="PTHR48021:SF39">
    <property type="entry name" value="MAJOR FACILITATOR SUPERFAMILY (MFS) PROFILE DOMAIN-CONTAINING PROTEIN"/>
    <property type="match status" value="1"/>
</dbReference>
<evidence type="ECO:0000313" key="9">
    <source>
        <dbReference type="Proteomes" id="UP000027135"/>
    </source>
</evidence>
<dbReference type="FunFam" id="1.20.1250.20:FF:000249">
    <property type="entry name" value="facilitated trehalose transporter Tret1"/>
    <property type="match status" value="1"/>
</dbReference>
<evidence type="ECO:0000256" key="2">
    <source>
        <dbReference type="ARBA" id="ARBA00022692"/>
    </source>
</evidence>
<dbReference type="InterPro" id="IPR005829">
    <property type="entry name" value="Sugar_transporter_CS"/>
</dbReference>
<dbReference type="Pfam" id="PF00083">
    <property type="entry name" value="Sugar_tr"/>
    <property type="match status" value="1"/>
</dbReference>
<keyword evidence="9" id="KW-1185">Reference proteome</keyword>
<feature type="compositionally biased region" description="Basic and acidic residues" evidence="5">
    <location>
        <begin position="1"/>
        <end position="14"/>
    </location>
</feature>
<dbReference type="PROSITE" id="PS00217">
    <property type="entry name" value="SUGAR_TRANSPORT_2"/>
    <property type="match status" value="1"/>
</dbReference>
<dbReference type="GO" id="GO:0022857">
    <property type="term" value="F:transmembrane transporter activity"/>
    <property type="evidence" value="ECO:0007669"/>
    <property type="project" value="InterPro"/>
</dbReference>
<evidence type="ECO:0000313" key="8">
    <source>
        <dbReference type="EMBL" id="KDR18984.1"/>
    </source>
</evidence>
<reference evidence="8 9" key="1">
    <citation type="journal article" date="2014" name="Nat. Commun.">
        <title>Molecular traces of alternative social organization in a termite genome.</title>
        <authorList>
            <person name="Terrapon N."/>
            <person name="Li C."/>
            <person name="Robertson H.M."/>
            <person name="Ji L."/>
            <person name="Meng X."/>
            <person name="Booth W."/>
            <person name="Chen Z."/>
            <person name="Childers C.P."/>
            <person name="Glastad K.M."/>
            <person name="Gokhale K."/>
            <person name="Gowin J."/>
            <person name="Gronenberg W."/>
            <person name="Hermansen R.A."/>
            <person name="Hu H."/>
            <person name="Hunt B.G."/>
            <person name="Huylmans A.K."/>
            <person name="Khalil S.M."/>
            <person name="Mitchell R.D."/>
            <person name="Munoz-Torres M.C."/>
            <person name="Mustard J.A."/>
            <person name="Pan H."/>
            <person name="Reese J.T."/>
            <person name="Scharf M.E."/>
            <person name="Sun F."/>
            <person name="Vogel H."/>
            <person name="Xiao J."/>
            <person name="Yang W."/>
            <person name="Yang Z."/>
            <person name="Yang Z."/>
            <person name="Zhou J."/>
            <person name="Zhu J."/>
            <person name="Brent C.S."/>
            <person name="Elsik C.G."/>
            <person name="Goodisman M.A."/>
            <person name="Liberles D.A."/>
            <person name="Roe R.M."/>
            <person name="Vargo E.L."/>
            <person name="Vilcinskas A."/>
            <person name="Wang J."/>
            <person name="Bornberg-Bauer E."/>
            <person name="Korb J."/>
            <person name="Zhang G."/>
            <person name="Liebig J."/>
        </authorList>
    </citation>
    <scope>NUCLEOTIDE SEQUENCE [LARGE SCALE GENOMIC DNA]</scope>
    <source>
        <tissue evidence="8">Whole organism</tissue>
    </source>
</reference>
<gene>
    <name evidence="8" type="ORF">L798_05864</name>
</gene>
<accession>A0A067R6P9</accession>
<feature type="domain" description="Major facilitator superfamily (MFS) profile" evidence="7">
    <location>
        <begin position="40"/>
        <end position="487"/>
    </location>
</feature>
<evidence type="ECO:0000259" key="7">
    <source>
        <dbReference type="PROSITE" id="PS50850"/>
    </source>
</evidence>
<dbReference type="Gene3D" id="1.20.1250.20">
    <property type="entry name" value="MFS general substrate transporter like domains"/>
    <property type="match status" value="1"/>
</dbReference>
<organism evidence="8 9">
    <name type="scientific">Zootermopsis nevadensis</name>
    <name type="common">Dampwood termite</name>
    <dbReference type="NCBI Taxonomy" id="136037"/>
    <lineage>
        <taxon>Eukaryota</taxon>
        <taxon>Metazoa</taxon>
        <taxon>Ecdysozoa</taxon>
        <taxon>Arthropoda</taxon>
        <taxon>Hexapoda</taxon>
        <taxon>Insecta</taxon>
        <taxon>Pterygota</taxon>
        <taxon>Neoptera</taxon>
        <taxon>Polyneoptera</taxon>
        <taxon>Dictyoptera</taxon>
        <taxon>Blattodea</taxon>
        <taxon>Blattoidea</taxon>
        <taxon>Termitoidae</taxon>
        <taxon>Termopsidae</taxon>
        <taxon>Zootermopsis</taxon>
    </lineage>
</organism>
<feature type="transmembrane region" description="Helical" evidence="6">
    <location>
        <begin position="90"/>
        <end position="111"/>
    </location>
</feature>
<proteinExistence type="predicted"/>
<evidence type="ECO:0000256" key="3">
    <source>
        <dbReference type="ARBA" id="ARBA00022989"/>
    </source>
</evidence>
<feature type="region of interest" description="Disordered" evidence="5">
    <location>
        <begin position="1"/>
        <end position="25"/>
    </location>
</feature>
<dbReference type="InterPro" id="IPR020846">
    <property type="entry name" value="MFS_dom"/>
</dbReference>
<dbReference type="OMA" id="EEHYAGI"/>
<protein>
    <submittedName>
        <fullName evidence="8">Sugar transporter ERD6-like 6</fullName>
    </submittedName>
</protein>
<dbReference type="InterPro" id="IPR005828">
    <property type="entry name" value="MFS_sugar_transport-like"/>
</dbReference>
<feature type="transmembrane region" description="Helical" evidence="6">
    <location>
        <begin position="145"/>
        <end position="166"/>
    </location>
</feature>
<keyword evidence="2 6" id="KW-0812">Transmembrane</keyword>
<dbReference type="InterPro" id="IPR036259">
    <property type="entry name" value="MFS_trans_sf"/>
</dbReference>
<keyword evidence="3 6" id="KW-1133">Transmembrane helix</keyword>
<dbReference type="InterPro" id="IPR050549">
    <property type="entry name" value="MFS_Trehalose_Transporter"/>
</dbReference>
<dbReference type="eggNOG" id="KOG0254">
    <property type="taxonomic scope" value="Eukaryota"/>
</dbReference>
<feature type="transmembrane region" description="Helical" evidence="6">
    <location>
        <begin position="300"/>
        <end position="319"/>
    </location>
</feature>
<dbReference type="EMBL" id="KK852665">
    <property type="protein sequence ID" value="KDR18984.1"/>
    <property type="molecule type" value="Genomic_DNA"/>
</dbReference>
<keyword evidence="8" id="KW-0813">Transport</keyword>
<feature type="transmembrane region" description="Helical" evidence="6">
    <location>
        <begin position="120"/>
        <end position="139"/>
    </location>
</feature>
<dbReference type="InParanoid" id="A0A067R6P9"/>
<feature type="transmembrane region" description="Helical" evidence="6">
    <location>
        <begin position="368"/>
        <end position="387"/>
    </location>
</feature>
<keyword evidence="8" id="KW-0762">Sugar transport</keyword>
<evidence type="ECO:0000256" key="5">
    <source>
        <dbReference type="SAM" id="MobiDB-lite"/>
    </source>
</evidence>
<dbReference type="SUPFAM" id="SSF103473">
    <property type="entry name" value="MFS general substrate transporter"/>
    <property type="match status" value="1"/>
</dbReference>
<dbReference type="FunCoup" id="A0A067R6P9">
    <property type="interactions" value="56"/>
</dbReference>
<evidence type="ECO:0000256" key="1">
    <source>
        <dbReference type="ARBA" id="ARBA00004141"/>
    </source>
</evidence>
<dbReference type="Proteomes" id="UP000027135">
    <property type="component" value="Unassembled WGS sequence"/>
</dbReference>
<dbReference type="AlphaFoldDB" id="A0A067R6P9"/>
<feature type="transmembrane region" description="Helical" evidence="6">
    <location>
        <begin position="432"/>
        <end position="453"/>
    </location>
</feature>
<dbReference type="PROSITE" id="PS50850">
    <property type="entry name" value="MFS"/>
    <property type="match status" value="1"/>
</dbReference>
<comment type="subcellular location">
    <subcellularLocation>
        <location evidence="1">Membrane</location>
        <topology evidence="1">Multi-pass membrane protein</topology>
    </subcellularLocation>
</comment>
<keyword evidence="4 6" id="KW-0472">Membrane</keyword>
<evidence type="ECO:0000256" key="4">
    <source>
        <dbReference type="ARBA" id="ARBA00023136"/>
    </source>
</evidence>
<feature type="transmembrane region" description="Helical" evidence="6">
    <location>
        <begin position="465"/>
        <end position="483"/>
    </location>
</feature>
<feature type="transmembrane region" description="Helical" evidence="6">
    <location>
        <begin position="178"/>
        <end position="196"/>
    </location>
</feature>
<feature type="transmembrane region" description="Helical" evidence="6">
    <location>
        <begin position="339"/>
        <end position="361"/>
    </location>
</feature>
<sequence>MDDRDGQKRNHDDQYPSNEKCPVPNVADSKKTFRTALPQILATSAKNILLLGYGMTLGFPTIVIPSLQPGHGNVTDMREKDTFSLTEEQISWFSSINLICVPLGCLVSGAITQPLGRKRAMIMVNFPFIVAWILFHYSVNVGMLYASLVLTGFGGGIMEAPVLTYVAEITQPHLRGMLSATSSTCVILGILIQFLMGTVLAWRTIAAINVIFPLVAIIAICFVPESPYWLIGHGRVADAEKSLCWLRGWVEPHEVQHELMQLVSSISAKNLSNKHCAPSVSSRPSCYSWRNYAKRTFVQPYCLVSAGFFFGHFAGMTTLQTYAVSIFAALGAPIDKYVATLYLGVVELAGALICVILVHWAGKRPLTFVSTVGNGLCYIVVAAYAYFYSSRNSYEWLPLTFLIASAFLSHVGIRLLPWILIGEVFPSEIRSVASGASGSVGYIFGFAANKTYFYMLNSMTLPGTFWFYGVVSLVGSVWFYFFLPETEGRTLLEIQEHFEGSRNLLKKGRLSSRVPEEWATANPALVPDTETHL</sequence>
<feature type="transmembrane region" description="Helical" evidence="6">
    <location>
        <begin position="202"/>
        <end position="223"/>
    </location>
</feature>
<feature type="transmembrane region" description="Helical" evidence="6">
    <location>
        <begin position="399"/>
        <end position="420"/>
    </location>
</feature>
<evidence type="ECO:0000256" key="6">
    <source>
        <dbReference type="SAM" id="Phobius"/>
    </source>
</evidence>
<dbReference type="GO" id="GO:0016020">
    <property type="term" value="C:membrane"/>
    <property type="evidence" value="ECO:0007669"/>
    <property type="project" value="UniProtKB-SubCell"/>
</dbReference>
<name>A0A067R6P9_ZOONE</name>
<feature type="transmembrane region" description="Helical" evidence="6">
    <location>
        <begin position="48"/>
        <end position="70"/>
    </location>
</feature>
<dbReference type="PANTHER" id="PTHR48021">
    <property type="match status" value="1"/>
</dbReference>